<evidence type="ECO:0000313" key="9">
    <source>
        <dbReference type="EMBL" id="MBC3811179.1"/>
    </source>
</evidence>
<keyword evidence="4 7" id="KW-0472">Membrane</keyword>
<keyword evidence="9" id="KW-0282">Flagellum</keyword>
<keyword evidence="5 7" id="KW-0975">Bacterial flagellum</keyword>
<evidence type="ECO:0000313" key="10">
    <source>
        <dbReference type="Proteomes" id="UP000637632"/>
    </source>
</evidence>
<accession>A0ABR6XE45</accession>
<comment type="caution">
    <text evidence="9">The sequence shown here is derived from an EMBL/GenBank/DDBJ whole genome shotgun (WGS) entry which is preliminary data.</text>
</comment>
<evidence type="ECO:0000256" key="8">
    <source>
        <dbReference type="SAM" id="SignalP"/>
    </source>
</evidence>
<keyword evidence="8" id="KW-0732">Signal</keyword>
<evidence type="ECO:0000256" key="6">
    <source>
        <dbReference type="ARBA" id="ARBA00037937"/>
    </source>
</evidence>
<sequence>MKPHSKFISLFLLAASDHALAADAAPLTPGAGLLQITLALLFVLGLMFFAAWAFKRIGPATSANKIPMKILGGLNVGNRERVMVIEVGDQWLVLGVTASNITNLTTLPKQESLLQVTPANHSSFQDWLQRTIEKRVTTPTDTNT</sequence>
<keyword evidence="2 7" id="KW-0812">Transmembrane</keyword>
<dbReference type="PANTHER" id="PTHR38766:SF1">
    <property type="entry name" value="FLAGELLAR PROTEIN FLIO"/>
    <property type="match status" value="1"/>
</dbReference>
<dbReference type="PANTHER" id="PTHR38766">
    <property type="entry name" value="FLAGELLAR PROTEIN FLIO"/>
    <property type="match status" value="1"/>
</dbReference>
<keyword evidence="10" id="KW-1185">Reference proteome</keyword>
<keyword evidence="9" id="KW-0969">Cilium</keyword>
<dbReference type="Proteomes" id="UP000637632">
    <property type="component" value="Unassembled WGS sequence"/>
</dbReference>
<comment type="subcellular location">
    <subcellularLocation>
        <location evidence="7">Cell membrane</location>
    </subcellularLocation>
    <subcellularLocation>
        <location evidence="7">Bacterial flagellum basal body</location>
    </subcellularLocation>
</comment>
<dbReference type="NCBIfam" id="TIGR03500">
    <property type="entry name" value="FliO_TIGR"/>
    <property type="match status" value="1"/>
</dbReference>
<dbReference type="EMBL" id="JACOFT010000002">
    <property type="protein sequence ID" value="MBC3811179.1"/>
    <property type="molecule type" value="Genomic_DNA"/>
</dbReference>
<dbReference type="InterPro" id="IPR052205">
    <property type="entry name" value="FliO/MopB"/>
</dbReference>
<gene>
    <name evidence="9" type="primary">fliO</name>
    <name evidence="9" type="ORF">H8K26_06960</name>
</gene>
<evidence type="ECO:0000256" key="2">
    <source>
        <dbReference type="ARBA" id="ARBA00022692"/>
    </source>
</evidence>
<keyword evidence="1 7" id="KW-1003">Cell membrane</keyword>
<feature type="transmembrane region" description="Helical" evidence="7">
    <location>
        <begin position="31"/>
        <end position="54"/>
    </location>
</feature>
<evidence type="ECO:0000256" key="7">
    <source>
        <dbReference type="RuleBase" id="RU362064"/>
    </source>
</evidence>
<comment type="similarity">
    <text evidence="6 7">Belongs to the FliO/MopB family.</text>
</comment>
<evidence type="ECO:0000256" key="3">
    <source>
        <dbReference type="ARBA" id="ARBA00022989"/>
    </source>
</evidence>
<organism evidence="9 10">
    <name type="scientific">Undibacterium aquatile</name>
    <dbReference type="NCBI Taxonomy" id="1537398"/>
    <lineage>
        <taxon>Bacteria</taxon>
        <taxon>Pseudomonadati</taxon>
        <taxon>Pseudomonadota</taxon>
        <taxon>Betaproteobacteria</taxon>
        <taxon>Burkholderiales</taxon>
        <taxon>Oxalobacteraceae</taxon>
        <taxon>Undibacterium</taxon>
    </lineage>
</organism>
<dbReference type="RefSeq" id="WP_190478336.1">
    <property type="nucleotide sequence ID" value="NZ_JACOFT010000002.1"/>
</dbReference>
<reference evidence="9 10" key="1">
    <citation type="submission" date="2020-08" db="EMBL/GenBank/DDBJ databases">
        <title>Novel species isolated from subtropical streams in China.</title>
        <authorList>
            <person name="Lu H."/>
        </authorList>
    </citation>
    <scope>NUCLEOTIDE SEQUENCE [LARGE SCALE GENOMIC DNA]</scope>
    <source>
        <strain evidence="9 10">CCTCC AB 2015119</strain>
    </source>
</reference>
<name>A0ABR6XE45_9BURK</name>
<keyword evidence="9" id="KW-0966">Cell projection</keyword>
<evidence type="ECO:0000256" key="1">
    <source>
        <dbReference type="ARBA" id="ARBA00022475"/>
    </source>
</evidence>
<keyword evidence="3 7" id="KW-1133">Transmembrane helix</keyword>
<evidence type="ECO:0000256" key="4">
    <source>
        <dbReference type="ARBA" id="ARBA00023136"/>
    </source>
</evidence>
<evidence type="ECO:0000256" key="5">
    <source>
        <dbReference type="ARBA" id="ARBA00023143"/>
    </source>
</evidence>
<dbReference type="Pfam" id="PF04347">
    <property type="entry name" value="FliO"/>
    <property type="match status" value="1"/>
</dbReference>
<feature type="signal peptide" evidence="8">
    <location>
        <begin position="1"/>
        <end position="21"/>
    </location>
</feature>
<dbReference type="InterPro" id="IPR022781">
    <property type="entry name" value="Flagellar_biosynth_FliO"/>
</dbReference>
<protein>
    <recommendedName>
        <fullName evidence="7">Flagellar protein</fullName>
    </recommendedName>
</protein>
<proteinExistence type="inferred from homology"/>
<feature type="chain" id="PRO_5045518544" description="Flagellar protein" evidence="8">
    <location>
        <begin position="22"/>
        <end position="144"/>
    </location>
</feature>